<evidence type="ECO:0000313" key="1">
    <source>
        <dbReference type="EMBL" id="KAJ3499445.1"/>
    </source>
</evidence>
<sequence length="561" mass="62496">MELKAPIMAHKPFRAYEVAFWGLSDGVLARLSASPICPTSVGTRYRYITCLHQGLIEDVFLEELGKYDVQVQRRWTLKDFQYDMSDAEYPLFIQMEHLDNRTVKTVRAKYLFGADGARSIVRDKLGLKLEYQDSKPSTWGVIDGNIQTNFPDTKVICMVQSSQASALIVPRENGMTRLYAVLSSTPESAAEAKGFSLMEIQEAIRRALHPYTVEWDHVEWHSTYPIRQGLAQKYSDNSRVYLGGDACHVHSPKAAQGMNTAFFDAHNLAWKIHGVECGFLSPTVLTTYESERRSVAERLIRFDNRYASLLSHLPQAATKTGTQHDAHNAGSQSSFIKTFNDSGDFVSGYGVNYEENIFNWSPSHPAKNSLLSPPELTAAPGCTFLTSKVTRVEDANVVHLAHAIPVDGSFRIFIFAGNPAQSRVALQDFASNLASQGCFYATSPLRNQCKMIRSRQRRQYQPFSTFATVFASARSEIDISRDVPGLLSIFREHVYADDEVDKGSQTSIPLAHSNVGWDKDMLGAVVVVRPDGYVGATARLVEGAGTIHALNEYFSTFASNR</sequence>
<evidence type="ECO:0000313" key="2">
    <source>
        <dbReference type="Proteomes" id="UP001148737"/>
    </source>
</evidence>
<keyword evidence="2" id="KW-1185">Reference proteome</keyword>
<gene>
    <name evidence="1" type="ORF">NLG97_g331</name>
</gene>
<dbReference type="Proteomes" id="UP001148737">
    <property type="component" value="Unassembled WGS sequence"/>
</dbReference>
<comment type="caution">
    <text evidence="1">The sequence shown here is derived from an EMBL/GenBank/DDBJ whole genome shotgun (WGS) entry which is preliminary data.</text>
</comment>
<organism evidence="1 2">
    <name type="scientific">Lecanicillium saksenae</name>
    <dbReference type="NCBI Taxonomy" id="468837"/>
    <lineage>
        <taxon>Eukaryota</taxon>
        <taxon>Fungi</taxon>
        <taxon>Dikarya</taxon>
        <taxon>Ascomycota</taxon>
        <taxon>Pezizomycotina</taxon>
        <taxon>Sordariomycetes</taxon>
        <taxon>Hypocreomycetidae</taxon>
        <taxon>Hypocreales</taxon>
        <taxon>Cordycipitaceae</taxon>
        <taxon>Lecanicillium</taxon>
    </lineage>
</organism>
<protein>
    <submittedName>
        <fullName evidence="1">Uncharacterized protein</fullName>
    </submittedName>
</protein>
<reference evidence="1" key="1">
    <citation type="submission" date="2022-07" db="EMBL/GenBank/DDBJ databases">
        <title>Genome Sequence of Lecanicillium saksenae.</title>
        <authorList>
            <person name="Buettner E."/>
        </authorList>
    </citation>
    <scope>NUCLEOTIDE SEQUENCE</scope>
    <source>
        <strain evidence="1">VT-O1</strain>
    </source>
</reference>
<accession>A0ACC1R6U6</accession>
<proteinExistence type="predicted"/>
<dbReference type="EMBL" id="JANAKD010000010">
    <property type="protein sequence ID" value="KAJ3499445.1"/>
    <property type="molecule type" value="Genomic_DNA"/>
</dbReference>
<name>A0ACC1R6U6_9HYPO</name>